<dbReference type="NCBIfam" id="TIGR01297">
    <property type="entry name" value="CDF"/>
    <property type="match status" value="1"/>
</dbReference>
<evidence type="ECO:0000256" key="6">
    <source>
        <dbReference type="ARBA" id="ARBA00023065"/>
    </source>
</evidence>
<dbReference type="Pfam" id="PF01545">
    <property type="entry name" value="Cation_efflux"/>
    <property type="match status" value="1"/>
</dbReference>
<evidence type="ECO:0000256" key="8">
    <source>
        <dbReference type="SAM" id="Phobius"/>
    </source>
</evidence>
<evidence type="ECO:0000256" key="2">
    <source>
        <dbReference type="ARBA" id="ARBA00008873"/>
    </source>
</evidence>
<comment type="subcellular location">
    <subcellularLocation>
        <location evidence="1">Endomembrane system</location>
        <topology evidence="1">Multi-pass membrane protein</topology>
    </subcellularLocation>
</comment>
<dbReference type="Proteomes" id="UP000038040">
    <property type="component" value="Unplaced"/>
</dbReference>
<evidence type="ECO:0000256" key="3">
    <source>
        <dbReference type="ARBA" id="ARBA00022448"/>
    </source>
</evidence>
<keyword evidence="5 8" id="KW-1133">Transmembrane helix</keyword>
<dbReference type="InterPro" id="IPR002524">
    <property type="entry name" value="Cation_efflux"/>
</dbReference>
<dbReference type="FunFam" id="1.20.1510.10:FF:000005">
    <property type="entry name" value="Putative Cation diffusion facilitator 1"/>
    <property type="match status" value="1"/>
</dbReference>
<dbReference type="Gene3D" id="3.30.70.1350">
    <property type="entry name" value="Cation efflux protein, cytoplasmic domain"/>
    <property type="match status" value="1"/>
</dbReference>
<feature type="domain" description="Cation efflux protein cytoplasmic" evidence="10">
    <location>
        <begin position="176"/>
        <end position="251"/>
    </location>
</feature>
<dbReference type="PANTHER" id="PTHR43840:SF13">
    <property type="entry name" value="CATION EFFLUX PROTEIN CYTOPLASMIC DOMAIN-CONTAINING PROTEIN"/>
    <property type="match status" value="1"/>
</dbReference>
<dbReference type="InterPro" id="IPR027469">
    <property type="entry name" value="Cation_efflux_TMD_sf"/>
</dbReference>
<feature type="transmembrane region" description="Helical" evidence="8">
    <location>
        <begin position="6"/>
        <end position="28"/>
    </location>
</feature>
<dbReference type="Gene3D" id="1.20.1510.10">
    <property type="entry name" value="Cation efflux protein transmembrane domain"/>
    <property type="match status" value="1"/>
</dbReference>
<evidence type="ECO:0000256" key="1">
    <source>
        <dbReference type="ARBA" id="ARBA00004127"/>
    </source>
</evidence>
<dbReference type="InterPro" id="IPR050291">
    <property type="entry name" value="CDF_Transporter"/>
</dbReference>
<keyword evidence="3" id="KW-0813">Transport</keyword>
<protein>
    <submittedName>
        <fullName evidence="12">ZT_dimer domain-containing protein</fullName>
    </submittedName>
</protein>
<accession>A0A0N4UE16</accession>
<dbReference type="Pfam" id="PF16916">
    <property type="entry name" value="ZT_dimer"/>
    <property type="match status" value="1"/>
</dbReference>
<dbReference type="FunFam" id="3.30.70.1350:FF:000001">
    <property type="entry name" value="Metal tolerance protein 11"/>
    <property type="match status" value="1"/>
</dbReference>
<dbReference type="SUPFAM" id="SSF161111">
    <property type="entry name" value="Cation efflux protein transmembrane domain-like"/>
    <property type="match status" value="1"/>
</dbReference>
<keyword evidence="4 8" id="KW-0812">Transmembrane</keyword>
<sequence length="265" mass="30305">LSGSLSIISSLLDSAVDITSGLVIWLTARAIKKRDPYMYPRGRTRLEPIALIIVSVIMGVASIQMIVQSVESILRNSVNPHVDIISLSIMIMTILMKFTLMMLCRRYNNPSINVLGLDHRNDCISNFVAIFCAWIADRYWIYLDPIGAIVVSIYIATTWFLTGKEHLAMLSGKSAKPEFINRIVKICMEHDKRIEYIDTVYVYHYGTRFLVEVHIVMDRNMTLQVAHDISESLQINIESLIEVERAFVHCDYEFEHVPADEHKVV</sequence>
<comment type="similarity">
    <text evidence="2">Belongs to the cation diffusion facilitator (CDF) transporter (TC 2.A.4) family. SLC30A subfamily.</text>
</comment>
<proteinExistence type="inferred from homology"/>
<feature type="transmembrane region" description="Helical" evidence="8">
    <location>
        <begin position="82"/>
        <end position="103"/>
    </location>
</feature>
<name>A0A0N4UE16_DRAME</name>
<keyword evidence="6" id="KW-0406">Ion transport</keyword>
<dbReference type="PANTHER" id="PTHR43840">
    <property type="entry name" value="MITOCHONDRIAL METAL TRANSPORTER 1-RELATED"/>
    <property type="match status" value="1"/>
</dbReference>
<reference evidence="12" key="1">
    <citation type="submission" date="2017-02" db="UniProtKB">
        <authorList>
            <consortium name="WormBaseParasite"/>
        </authorList>
    </citation>
    <scope>IDENTIFICATION</scope>
</reference>
<feature type="domain" description="Cation efflux protein transmembrane" evidence="9">
    <location>
        <begin position="1"/>
        <end position="170"/>
    </location>
</feature>
<evidence type="ECO:0000256" key="5">
    <source>
        <dbReference type="ARBA" id="ARBA00022989"/>
    </source>
</evidence>
<keyword evidence="7 8" id="KW-0472">Membrane</keyword>
<feature type="transmembrane region" description="Helical" evidence="8">
    <location>
        <begin position="49"/>
        <end position="70"/>
    </location>
</feature>
<evidence type="ECO:0000259" key="10">
    <source>
        <dbReference type="Pfam" id="PF16916"/>
    </source>
</evidence>
<evidence type="ECO:0000259" key="9">
    <source>
        <dbReference type="Pfam" id="PF01545"/>
    </source>
</evidence>
<dbReference type="WBParaSite" id="DME_0000559601-mRNA-1">
    <property type="protein sequence ID" value="DME_0000559601-mRNA-1"/>
    <property type="gene ID" value="DME_0000559601"/>
</dbReference>
<feature type="transmembrane region" description="Helical" evidence="8">
    <location>
        <begin position="146"/>
        <end position="163"/>
    </location>
</feature>
<dbReference type="GO" id="GO:0012505">
    <property type="term" value="C:endomembrane system"/>
    <property type="evidence" value="ECO:0007669"/>
    <property type="project" value="UniProtKB-SubCell"/>
</dbReference>
<dbReference type="InterPro" id="IPR036837">
    <property type="entry name" value="Cation_efflux_CTD_sf"/>
</dbReference>
<evidence type="ECO:0000256" key="4">
    <source>
        <dbReference type="ARBA" id="ARBA00022692"/>
    </source>
</evidence>
<dbReference type="GO" id="GO:0016020">
    <property type="term" value="C:membrane"/>
    <property type="evidence" value="ECO:0007669"/>
    <property type="project" value="InterPro"/>
</dbReference>
<evidence type="ECO:0000256" key="7">
    <source>
        <dbReference type="ARBA" id="ARBA00023136"/>
    </source>
</evidence>
<dbReference type="SUPFAM" id="SSF160240">
    <property type="entry name" value="Cation efflux protein cytoplasmic domain-like"/>
    <property type="match status" value="1"/>
</dbReference>
<dbReference type="AlphaFoldDB" id="A0A0N4UE16"/>
<evidence type="ECO:0000313" key="11">
    <source>
        <dbReference type="Proteomes" id="UP000038040"/>
    </source>
</evidence>
<dbReference type="InterPro" id="IPR027470">
    <property type="entry name" value="Cation_efflux_CTD"/>
</dbReference>
<evidence type="ECO:0000313" key="12">
    <source>
        <dbReference type="WBParaSite" id="DME_0000559601-mRNA-1"/>
    </source>
</evidence>
<dbReference type="GO" id="GO:0008324">
    <property type="term" value="F:monoatomic cation transmembrane transporter activity"/>
    <property type="evidence" value="ECO:0007669"/>
    <property type="project" value="InterPro"/>
</dbReference>
<dbReference type="InterPro" id="IPR058533">
    <property type="entry name" value="Cation_efflux_TM"/>
</dbReference>
<organism evidence="11 12">
    <name type="scientific">Dracunculus medinensis</name>
    <name type="common">Guinea worm</name>
    <dbReference type="NCBI Taxonomy" id="318479"/>
    <lineage>
        <taxon>Eukaryota</taxon>
        <taxon>Metazoa</taxon>
        <taxon>Ecdysozoa</taxon>
        <taxon>Nematoda</taxon>
        <taxon>Chromadorea</taxon>
        <taxon>Rhabditida</taxon>
        <taxon>Spirurina</taxon>
        <taxon>Dracunculoidea</taxon>
        <taxon>Dracunculidae</taxon>
        <taxon>Dracunculus</taxon>
    </lineage>
</organism>